<evidence type="ECO:0000313" key="3">
    <source>
        <dbReference type="EMBL" id="MBB5060371.1"/>
    </source>
</evidence>
<dbReference type="EMBL" id="JACHIP010000012">
    <property type="protein sequence ID" value="MBB5060371.1"/>
    <property type="molecule type" value="Genomic_DNA"/>
</dbReference>
<comment type="caution">
    <text evidence="3">The sequence shown here is derived from an EMBL/GenBank/DDBJ whole genome shotgun (WGS) entry which is preliminary data.</text>
</comment>
<name>A0A7W7ZJK9_9BACT</name>
<protein>
    <submittedName>
        <fullName evidence="3">Uncharacterized protein</fullName>
    </submittedName>
</protein>
<sequence length="184" mass="19693">MYEALQPAQRVVERQPISLGRPAASPQPSSMIGGFTQLLRTLSSEEEVESRVEVRPLPAAQLLPQEQGEYTRIVSRSVMREASLRGHVQPPPEGATTPAPVENASKARSLSEATFSAVASSTAVAAPSIAPEANIAPQATPSRIQPSQPVEGDSLQRYLPLLLIANLFLTAVALIMLMVMLAHH</sequence>
<organism evidence="3 4">
    <name type="scientific">Granulicella aggregans</name>
    <dbReference type="NCBI Taxonomy" id="474949"/>
    <lineage>
        <taxon>Bacteria</taxon>
        <taxon>Pseudomonadati</taxon>
        <taxon>Acidobacteriota</taxon>
        <taxon>Terriglobia</taxon>
        <taxon>Terriglobales</taxon>
        <taxon>Acidobacteriaceae</taxon>
        <taxon>Granulicella</taxon>
    </lineage>
</organism>
<feature type="region of interest" description="Disordered" evidence="1">
    <location>
        <begin position="83"/>
        <end position="107"/>
    </location>
</feature>
<accession>A0A7W7ZJK9</accession>
<evidence type="ECO:0000256" key="2">
    <source>
        <dbReference type="SAM" id="Phobius"/>
    </source>
</evidence>
<dbReference type="AlphaFoldDB" id="A0A7W7ZJK9"/>
<gene>
    <name evidence="3" type="ORF">HDF16_005107</name>
</gene>
<dbReference type="Proteomes" id="UP000540989">
    <property type="component" value="Unassembled WGS sequence"/>
</dbReference>
<feature type="region of interest" description="Disordered" evidence="1">
    <location>
        <begin position="1"/>
        <end position="32"/>
    </location>
</feature>
<keyword evidence="4" id="KW-1185">Reference proteome</keyword>
<evidence type="ECO:0000256" key="1">
    <source>
        <dbReference type="SAM" id="MobiDB-lite"/>
    </source>
</evidence>
<dbReference type="RefSeq" id="WP_184222612.1">
    <property type="nucleotide sequence ID" value="NZ_JACHIP010000012.1"/>
</dbReference>
<feature type="transmembrane region" description="Helical" evidence="2">
    <location>
        <begin position="158"/>
        <end position="182"/>
    </location>
</feature>
<reference evidence="3 4" key="1">
    <citation type="submission" date="2020-08" db="EMBL/GenBank/DDBJ databases">
        <title>Genomic Encyclopedia of Type Strains, Phase IV (KMG-V): Genome sequencing to study the core and pangenomes of soil and plant-associated prokaryotes.</title>
        <authorList>
            <person name="Whitman W."/>
        </authorList>
    </citation>
    <scope>NUCLEOTIDE SEQUENCE [LARGE SCALE GENOMIC DNA]</scope>
    <source>
        <strain evidence="3 4">M8UP14</strain>
    </source>
</reference>
<keyword evidence="2" id="KW-0472">Membrane</keyword>
<keyword evidence="2" id="KW-1133">Transmembrane helix</keyword>
<proteinExistence type="predicted"/>
<keyword evidence="2" id="KW-0812">Transmembrane</keyword>
<evidence type="ECO:0000313" key="4">
    <source>
        <dbReference type="Proteomes" id="UP000540989"/>
    </source>
</evidence>